<organism evidence="7 8">
    <name type="scientific">Nannocystis exedens</name>
    <dbReference type="NCBI Taxonomy" id="54"/>
    <lineage>
        <taxon>Bacteria</taxon>
        <taxon>Pseudomonadati</taxon>
        <taxon>Myxococcota</taxon>
        <taxon>Polyangia</taxon>
        <taxon>Nannocystales</taxon>
        <taxon>Nannocystaceae</taxon>
        <taxon>Nannocystis</taxon>
    </lineage>
</organism>
<keyword evidence="4 5" id="KW-0472">Membrane</keyword>
<dbReference type="PANTHER" id="PTHR39535:SF2">
    <property type="entry name" value="HTTM DOMAIN-CONTAINING PROTEIN"/>
    <property type="match status" value="1"/>
</dbReference>
<dbReference type="GO" id="GO:0012505">
    <property type="term" value="C:endomembrane system"/>
    <property type="evidence" value="ECO:0007669"/>
    <property type="project" value="UniProtKB-SubCell"/>
</dbReference>
<dbReference type="RefSeq" id="WP_096329132.1">
    <property type="nucleotide sequence ID" value="NZ_FOMX01000007.1"/>
</dbReference>
<dbReference type="OrthoDB" id="5476757at2"/>
<feature type="transmembrane region" description="Helical" evidence="5">
    <location>
        <begin position="60"/>
        <end position="84"/>
    </location>
</feature>
<dbReference type="InterPro" id="IPR052964">
    <property type="entry name" value="Sporulation_signal_mat"/>
</dbReference>
<feature type="transmembrane region" description="Helical" evidence="5">
    <location>
        <begin position="533"/>
        <end position="551"/>
    </location>
</feature>
<feature type="transmembrane region" description="Helical" evidence="5">
    <location>
        <begin position="23"/>
        <end position="40"/>
    </location>
</feature>
<evidence type="ECO:0000313" key="8">
    <source>
        <dbReference type="Proteomes" id="UP000199400"/>
    </source>
</evidence>
<dbReference type="SMART" id="SM00752">
    <property type="entry name" value="HTTM"/>
    <property type="match status" value="1"/>
</dbReference>
<dbReference type="PANTHER" id="PTHR39535">
    <property type="entry name" value="SPORULATION-DELAYING PROTEIN SDPB"/>
    <property type="match status" value="1"/>
</dbReference>
<evidence type="ECO:0000256" key="1">
    <source>
        <dbReference type="ARBA" id="ARBA00004127"/>
    </source>
</evidence>
<evidence type="ECO:0000256" key="5">
    <source>
        <dbReference type="SAM" id="Phobius"/>
    </source>
</evidence>
<proteinExistence type="predicted"/>
<comment type="subcellular location">
    <subcellularLocation>
        <location evidence="1">Endomembrane system</location>
        <topology evidence="1">Multi-pass membrane protein</topology>
    </subcellularLocation>
</comment>
<evidence type="ECO:0000256" key="2">
    <source>
        <dbReference type="ARBA" id="ARBA00022692"/>
    </source>
</evidence>
<keyword evidence="8" id="KW-1185">Reference proteome</keyword>
<feature type="transmembrane region" description="Helical" evidence="5">
    <location>
        <begin position="557"/>
        <end position="578"/>
    </location>
</feature>
<accession>A0A1I1WRS3</accession>
<name>A0A1I1WRS3_9BACT</name>
<dbReference type="AlphaFoldDB" id="A0A1I1WRS3"/>
<feature type="transmembrane region" description="Helical" evidence="5">
    <location>
        <begin position="397"/>
        <end position="417"/>
    </location>
</feature>
<evidence type="ECO:0000313" key="7">
    <source>
        <dbReference type="EMBL" id="SFD97681.1"/>
    </source>
</evidence>
<protein>
    <recommendedName>
        <fullName evidence="6">HTTM-like domain-containing protein</fullName>
    </recommendedName>
</protein>
<feature type="transmembrane region" description="Helical" evidence="5">
    <location>
        <begin position="838"/>
        <end position="856"/>
    </location>
</feature>
<keyword evidence="2 5" id="KW-0812">Transmembrane</keyword>
<feature type="transmembrane region" description="Helical" evidence="5">
    <location>
        <begin position="356"/>
        <end position="377"/>
    </location>
</feature>
<keyword evidence="3 5" id="KW-1133">Transmembrane helix</keyword>
<gene>
    <name evidence="7" type="ORF">SAMN02745121_02471</name>
</gene>
<evidence type="ECO:0000256" key="4">
    <source>
        <dbReference type="ARBA" id="ARBA00023136"/>
    </source>
</evidence>
<evidence type="ECO:0000256" key="3">
    <source>
        <dbReference type="ARBA" id="ARBA00022989"/>
    </source>
</evidence>
<dbReference type="STRING" id="54.SAMN02745121_02471"/>
<dbReference type="EMBL" id="FOMX01000007">
    <property type="protein sequence ID" value="SFD97681.1"/>
    <property type="molecule type" value="Genomic_DNA"/>
</dbReference>
<feature type="transmembrane region" description="Helical" evidence="5">
    <location>
        <begin position="447"/>
        <end position="467"/>
    </location>
</feature>
<feature type="transmembrane region" description="Helical" evidence="5">
    <location>
        <begin position="143"/>
        <end position="163"/>
    </location>
</feature>
<feature type="domain" description="HTTM-like" evidence="6">
    <location>
        <begin position="50"/>
        <end position="384"/>
    </location>
</feature>
<dbReference type="InterPro" id="IPR011020">
    <property type="entry name" value="HTTM-like"/>
</dbReference>
<reference evidence="8" key="1">
    <citation type="submission" date="2016-10" db="EMBL/GenBank/DDBJ databases">
        <authorList>
            <person name="Varghese N."/>
            <person name="Submissions S."/>
        </authorList>
    </citation>
    <scope>NUCLEOTIDE SEQUENCE [LARGE SCALE GENOMIC DNA]</scope>
    <source>
        <strain evidence="8">ATCC 25963</strain>
    </source>
</reference>
<sequence>MLLGLLADERIPNAEALALSPTVGWWMLLGFVFFVSACIFHREAFRRLFLRAEDPRTMGLFRIVFGLVTLFNINGLSDLFIYLFTDEGLFLTDVAREVFAKEQFAGFGDGIDPEPYGFFDWGGVVEWLKGPKYSPLFFWDSPTAFWIVLGAFEVACVCMIVGFKTNITKWLTLILFHGIILRNQVFWEGTENVYRCFLLYLCMSRCGAAYSVDNWLRCRRLRKQGRLSERDGPGAGAGVAPSAEHPQGLEAVYRLIPAWPRMIMILQLAALYCSTGTVKNGDIWAKGDAFYYALNLDHFYRFEPQQLSAVFGTNLFRLNTIVTHYWEALFPLVVLGLVVRFVRREQLPPLPEWQRWAVRACWLGLGLVGLVVVYITLPFHIPAQPRAGMAGLASWQRWFPVVWLAGMAVIGGLFYWLGRRPPTVTFRGRRHTLDLDWFCTWFLGRRLWLGLGLIFHAHLIVMMNIGWFTPATMATYIAFLNGSEVAFLLRAIGERLGRLGLPVPKDITRGDAPLPAEDPTLPHLHRDAAAMPAWALWGALAVAVGGVYVVAETDLGIPWAATGAVIFAGLAVIGFSVAQRRGAEQLPTVDPRTGRPRRPWAYGSMGRFLAGAFVVYHCTGVAIWLLPEKDSLGGEGKDGWRVRAQDPFKWWIRTSQTAQGWKMFAPNPPRSNIFMQVIVTDHDGNAYDLNTDVYHPANKPIPWLGYTRQRKINRRIIGGEGGKGEWYQKWHARWVCRDWALKHGGQAPKKVELYKLSYTIPTPEEVAKNGPYKPEERLAANRFRKLVYTGECTDINAQLPNTIRARHGLPLLAPGEFRPWVKNHLNAWNKKKPKSQQIPWTVLVSVLVVGAAGLRWRQLDRDNKRRAMAEKT</sequence>
<evidence type="ECO:0000259" key="6">
    <source>
        <dbReference type="SMART" id="SM00752"/>
    </source>
</evidence>
<dbReference type="Proteomes" id="UP000199400">
    <property type="component" value="Unassembled WGS sequence"/>
</dbReference>